<accession>A0A9X0UDU0</accession>
<organism evidence="2 3">
    <name type="scientific">Siccirubricoccus deserti</name>
    <dbReference type="NCBI Taxonomy" id="2013562"/>
    <lineage>
        <taxon>Bacteria</taxon>
        <taxon>Pseudomonadati</taxon>
        <taxon>Pseudomonadota</taxon>
        <taxon>Alphaproteobacteria</taxon>
        <taxon>Acetobacterales</taxon>
        <taxon>Roseomonadaceae</taxon>
        <taxon>Siccirubricoccus</taxon>
    </lineage>
</organism>
<comment type="caution">
    <text evidence="2">The sequence shown here is derived from an EMBL/GenBank/DDBJ whole genome shotgun (WGS) entry which is preliminary data.</text>
</comment>
<dbReference type="Proteomes" id="UP000600101">
    <property type="component" value="Unassembled WGS sequence"/>
</dbReference>
<proteinExistence type="predicted"/>
<evidence type="ECO:0000256" key="1">
    <source>
        <dbReference type="SAM" id="MobiDB-lite"/>
    </source>
</evidence>
<protein>
    <submittedName>
        <fullName evidence="2">Uncharacterized protein</fullName>
    </submittedName>
</protein>
<name>A0A9X0UDU0_9PROT</name>
<evidence type="ECO:0000313" key="3">
    <source>
        <dbReference type="Proteomes" id="UP000600101"/>
    </source>
</evidence>
<dbReference type="RefSeq" id="WP_186771743.1">
    <property type="nucleotide sequence ID" value="NZ_JACOMF010000021.1"/>
</dbReference>
<feature type="compositionally biased region" description="Basic and acidic residues" evidence="1">
    <location>
        <begin position="9"/>
        <end position="24"/>
    </location>
</feature>
<sequence length="73" mass="8050">MRTFLDSADLAREKSEPGEGRIAEPVDGFDPVDTHHARATTCQIIFDNSTVDINVSVSPGGTRDGRFLPHRIR</sequence>
<gene>
    <name evidence="2" type="ORF">H7965_16785</name>
</gene>
<evidence type="ECO:0000313" key="2">
    <source>
        <dbReference type="EMBL" id="MBC4016974.1"/>
    </source>
</evidence>
<dbReference type="EMBL" id="JACOMF010000021">
    <property type="protein sequence ID" value="MBC4016974.1"/>
    <property type="molecule type" value="Genomic_DNA"/>
</dbReference>
<feature type="region of interest" description="Disordered" evidence="1">
    <location>
        <begin position="1"/>
        <end position="34"/>
    </location>
</feature>
<keyword evidence="3" id="KW-1185">Reference proteome</keyword>
<reference evidence="2" key="1">
    <citation type="submission" date="2020-08" db="EMBL/GenBank/DDBJ databases">
        <authorList>
            <person name="Hu Y."/>
            <person name="Nguyen S.V."/>
            <person name="Li F."/>
            <person name="Fanning S."/>
        </authorList>
    </citation>
    <scope>NUCLEOTIDE SEQUENCE</scope>
    <source>
        <strain evidence="2">SYSU D8009</strain>
    </source>
</reference>
<dbReference type="AlphaFoldDB" id="A0A9X0UDU0"/>